<protein>
    <submittedName>
        <fullName evidence="1">Uncharacterized protein</fullName>
    </submittedName>
</protein>
<evidence type="ECO:0000313" key="2">
    <source>
        <dbReference type="Proteomes" id="UP000828941"/>
    </source>
</evidence>
<accession>A0ACB9KKQ8</accession>
<organism evidence="1 2">
    <name type="scientific">Bauhinia variegata</name>
    <name type="common">Purple orchid tree</name>
    <name type="synonym">Phanera variegata</name>
    <dbReference type="NCBI Taxonomy" id="167791"/>
    <lineage>
        <taxon>Eukaryota</taxon>
        <taxon>Viridiplantae</taxon>
        <taxon>Streptophyta</taxon>
        <taxon>Embryophyta</taxon>
        <taxon>Tracheophyta</taxon>
        <taxon>Spermatophyta</taxon>
        <taxon>Magnoliopsida</taxon>
        <taxon>eudicotyledons</taxon>
        <taxon>Gunneridae</taxon>
        <taxon>Pentapetalae</taxon>
        <taxon>rosids</taxon>
        <taxon>fabids</taxon>
        <taxon>Fabales</taxon>
        <taxon>Fabaceae</taxon>
        <taxon>Cercidoideae</taxon>
        <taxon>Cercideae</taxon>
        <taxon>Bauhiniinae</taxon>
        <taxon>Bauhinia</taxon>
    </lineage>
</organism>
<comment type="caution">
    <text evidence="1">The sequence shown here is derived from an EMBL/GenBank/DDBJ whole genome shotgun (WGS) entry which is preliminary data.</text>
</comment>
<dbReference type="EMBL" id="CM039439">
    <property type="protein sequence ID" value="KAI4297522.1"/>
    <property type="molecule type" value="Genomic_DNA"/>
</dbReference>
<reference evidence="1 2" key="1">
    <citation type="journal article" date="2022" name="DNA Res.">
        <title>Chromosomal-level genome assembly of the orchid tree Bauhinia variegata (Leguminosae; Cercidoideae) supports the allotetraploid origin hypothesis of Bauhinia.</title>
        <authorList>
            <person name="Zhong Y."/>
            <person name="Chen Y."/>
            <person name="Zheng D."/>
            <person name="Pang J."/>
            <person name="Liu Y."/>
            <person name="Luo S."/>
            <person name="Meng S."/>
            <person name="Qian L."/>
            <person name="Wei D."/>
            <person name="Dai S."/>
            <person name="Zhou R."/>
        </authorList>
    </citation>
    <scope>NUCLEOTIDE SEQUENCE [LARGE SCALE GENOMIC DNA]</scope>
    <source>
        <strain evidence="1">BV-YZ2020</strain>
    </source>
</reference>
<evidence type="ECO:0000313" key="1">
    <source>
        <dbReference type="EMBL" id="KAI4297522.1"/>
    </source>
</evidence>
<gene>
    <name evidence="1" type="ORF">L6164_037409</name>
</gene>
<keyword evidence="2" id="KW-1185">Reference proteome</keyword>
<proteinExistence type="predicted"/>
<name>A0ACB9KKQ8_BAUVA</name>
<dbReference type="Proteomes" id="UP000828941">
    <property type="component" value="Chromosome 14"/>
</dbReference>
<sequence>MEIASAVVGKLLEYTVTPMGLQFDYRIFYESNVNKLKEKHRELGTKRESLRHVVNEARRNGEEILPDVVEWLQRVDELAGLADKFSQEDSRANVGCSCMSFINLWSRHQLSRRAKEMAEQVVKLKEEGKFDRVSYRQPLQWAATSSTSFYLRGEAFVSRVITLNGIIDALADITINMVGIYGLGGVGKTTLAKEVAKKAQGENLYDMVVMVEIKQNPNYRTIQREIAEMVGEESEVIRASRLCQRLKQEKKLLVILDDIWKGLDLRKIGIPLPDECKGCKILLTSRSEEVLCNEMNCKKNFNVGVLSEEEAWDLFKEKAELHDDSDSDLHTIASQVTKSCGGLPIAIVTIARALRSKNHFEWRDTLRHLQNPTLTHDTGATEVLHSSLKLSYDHLESKEMKLVFLLIAMLADNAHTDVLHNHCVGLGIFQGIYTIEGARDRLLTLIQKLKASCLLLQDTTFGDGFQMHDVVRAVALSIAYNEQNSFVVSNDKIYEWPDLRNCKFICLHYCDIKELPPKFSCPSLEALLLSCKETTMRIPEQFFEEMPSLRVMNLTGFDLSSLPATIILLTNLTTLCLDGCVLGDTAMIGELKNLKVLSLVESTIQQLPQELGQLTELQLLNLRGCINLEVIPENVISRLKKLEVLYLDDSFVEWQEGGLNSKTGNARVEELKHLTNLSTLYMHIPDASILPKNLSLDKLERYKLLAGDDWDWSSKYEASKTLKLKLNSSVHSEYGLKRLLERVEVLYLNELPGIKDVVYELNKRGFPYLKSLWIQNNAQIECIINSTHVAHACDAFPKLETLILANMMHLQKLCRGRLTMKSFGELRVIKVESCHQMRSLFSISLVRYFSQLEKIKISMLGFKIYITVILERNQPPSDGGYKRH</sequence>